<sequence length="198" mass="21143">MTQNPGPHLLAVLDQLADLVGQIQPSQFARPTPCSEFDVALLRSHTLAWAQFFAGVFERPASSVPAPDVDGYEAPADPAEAAEVIRDARRRFASGIEAGVADEPVAMFGDPMPGVIGLNMCLSEYLVHGHDLARATGLPWHPPAEAAAAALAFMPNMLTDDFRGPSKSFGYAVPVPDSAADLEKLVAFTGRDPYWKAD</sequence>
<dbReference type="NCBIfam" id="TIGR03086">
    <property type="entry name" value="TIGR03086 family metal-binding protein"/>
    <property type="match status" value="1"/>
</dbReference>
<dbReference type="InterPro" id="IPR034660">
    <property type="entry name" value="DinB/YfiT-like"/>
</dbReference>
<gene>
    <name evidence="2" type="ORF">J2S57_000872</name>
</gene>
<evidence type="ECO:0000259" key="1">
    <source>
        <dbReference type="Pfam" id="PF11716"/>
    </source>
</evidence>
<protein>
    <submittedName>
        <fullName evidence="2">Uncharacterized protein (TIGR03086 family)</fullName>
    </submittedName>
</protein>
<dbReference type="InterPro" id="IPR017517">
    <property type="entry name" value="Maleyloyr_isom"/>
</dbReference>
<evidence type="ECO:0000313" key="2">
    <source>
        <dbReference type="EMBL" id="MDP9825123.1"/>
    </source>
</evidence>
<feature type="domain" description="Mycothiol-dependent maleylpyruvate isomerase metal-binding" evidence="1">
    <location>
        <begin position="11"/>
        <end position="133"/>
    </location>
</feature>
<keyword evidence="3" id="KW-1185">Reference proteome</keyword>
<dbReference type="RefSeq" id="WP_307238582.1">
    <property type="nucleotide sequence ID" value="NZ_JAUSQZ010000001.1"/>
</dbReference>
<dbReference type="SUPFAM" id="SSF109854">
    <property type="entry name" value="DinB/YfiT-like putative metalloenzymes"/>
    <property type="match status" value="1"/>
</dbReference>
<organism evidence="2 3">
    <name type="scientific">Kineosporia succinea</name>
    <dbReference type="NCBI Taxonomy" id="84632"/>
    <lineage>
        <taxon>Bacteria</taxon>
        <taxon>Bacillati</taxon>
        <taxon>Actinomycetota</taxon>
        <taxon>Actinomycetes</taxon>
        <taxon>Kineosporiales</taxon>
        <taxon>Kineosporiaceae</taxon>
        <taxon>Kineosporia</taxon>
    </lineage>
</organism>
<dbReference type="EMBL" id="JAUSQZ010000001">
    <property type="protein sequence ID" value="MDP9825123.1"/>
    <property type="molecule type" value="Genomic_DNA"/>
</dbReference>
<evidence type="ECO:0000313" key="3">
    <source>
        <dbReference type="Proteomes" id="UP001235712"/>
    </source>
</evidence>
<dbReference type="NCBIfam" id="TIGR03083">
    <property type="entry name" value="maleylpyruvate isomerase family mycothiol-dependent enzyme"/>
    <property type="match status" value="1"/>
</dbReference>
<accession>A0ABT9NXH0</accession>
<comment type="caution">
    <text evidence="2">The sequence shown here is derived from an EMBL/GenBank/DDBJ whole genome shotgun (WGS) entry which is preliminary data.</text>
</comment>
<proteinExistence type="predicted"/>
<name>A0ABT9NXH0_9ACTN</name>
<dbReference type="Proteomes" id="UP001235712">
    <property type="component" value="Unassembled WGS sequence"/>
</dbReference>
<dbReference type="Gene3D" id="1.20.120.450">
    <property type="entry name" value="dinb family like domain"/>
    <property type="match status" value="1"/>
</dbReference>
<reference evidence="2 3" key="1">
    <citation type="submission" date="2023-07" db="EMBL/GenBank/DDBJ databases">
        <title>Sequencing the genomes of 1000 actinobacteria strains.</title>
        <authorList>
            <person name="Klenk H.-P."/>
        </authorList>
    </citation>
    <scope>NUCLEOTIDE SEQUENCE [LARGE SCALE GENOMIC DNA]</scope>
    <source>
        <strain evidence="2 3">DSM 44388</strain>
    </source>
</reference>
<dbReference type="InterPro" id="IPR024344">
    <property type="entry name" value="MDMPI_metal-binding"/>
</dbReference>
<dbReference type="Pfam" id="PF11716">
    <property type="entry name" value="MDMPI_N"/>
    <property type="match status" value="1"/>
</dbReference>
<dbReference type="InterPro" id="IPR017520">
    <property type="entry name" value="CHP03086"/>
</dbReference>